<evidence type="ECO:0000256" key="2">
    <source>
        <dbReference type="ARBA" id="ARBA00005194"/>
    </source>
</evidence>
<dbReference type="CDD" id="cd12148">
    <property type="entry name" value="fungal_TF_MHR"/>
    <property type="match status" value="1"/>
</dbReference>
<evidence type="ECO:0000256" key="12">
    <source>
        <dbReference type="ARBA" id="ARBA00023239"/>
    </source>
</evidence>
<evidence type="ECO:0000256" key="16">
    <source>
        <dbReference type="SAM" id="MobiDB-lite"/>
    </source>
</evidence>
<dbReference type="Proteomes" id="UP000044602">
    <property type="component" value="Unassembled WGS sequence"/>
</dbReference>
<keyword evidence="6 15" id="KW-0812">Transmembrane</keyword>
<feature type="region of interest" description="Disordered" evidence="16">
    <location>
        <begin position="129"/>
        <end position="149"/>
    </location>
</feature>
<keyword evidence="13" id="KW-0539">Nucleus</keyword>
<dbReference type="SUPFAM" id="SSF57701">
    <property type="entry name" value="Zn2/Cys6 DNA-binding domain"/>
    <property type="match status" value="1"/>
</dbReference>
<feature type="compositionally biased region" description="Basic and acidic residues" evidence="16">
    <location>
        <begin position="131"/>
        <end position="142"/>
    </location>
</feature>
<name>A0A0G4N6L2_VERLO</name>
<evidence type="ECO:0000256" key="11">
    <source>
        <dbReference type="ARBA" id="ARBA00023160"/>
    </source>
</evidence>
<dbReference type="GO" id="GO:0030148">
    <property type="term" value="P:sphingolipid biosynthetic process"/>
    <property type="evidence" value="ECO:0007669"/>
    <property type="project" value="TreeGrafter"/>
</dbReference>
<evidence type="ECO:0000256" key="14">
    <source>
        <dbReference type="ARBA" id="ARBA00036671"/>
    </source>
</evidence>
<sequence>MANQPQTRSSQRTVLACTECVRRKIRCSKSIPCDGCVRQNKASLCRREPVALTARRSAPRSTTLHAKSGATARANTAAAESASQVGNSASIHDDVRYGTSQSAPGISSQVSIVARASTNDARIPETVALRRPSESSDRELRPPEPAADIVPQISGDRRLTGDPLTDEAASTLEFLAHGRQNVLRRILETDHHSPSTTETLLQREMPFDPFYPVGLCREILRVNQTYLAWMHTVVHLPTFAHEFEACVLAGSCNRSWAALYYAILAHTLYHVEGSSLLANEMQSHAGANLTRTLLDKSIDLLFQGSFMSDHRITSIQAICLLLQPCISQCLNLHVLGQELPTTATTNGTGRKRSDQELAEREIQKRIWWFLVRYDWLQIPFQNICQIHPTQFTTPMPLNCFDEPERMIRDGMVVTQSDRVPTSTRWTVTMDQVSVLVWKHQDRINAGNSQGEGSQTLEALYEHVVWAGPTERLNTSMPPGRSSCARWMLRRFRLEPMNAFLQFRCRVFCYFALRTSMCYSKILGVHRHFQLLSFRDRRFAFTQMSCLAIVERALTAIQAWPDTTETRIARRMWTTLTQVVSCSVNLVFALVFKDENTLMYDASKIRNLLSFTKDFLQREEHVSSIAARGVKLIGALADLERWSEGPKDIEEEMGRIVRQFAASDGRGHGMVQAEAQQIVFPPLSQDVWDIFNTGGSAFSDGSSLPEKNDGSGHHPGRPIMWTNHHQREPFQHRGRGSPPEEISPCQFFASRSLHQTVIAISTRHAMASKTSESRKPQASPLKNGYLILYNAVSASIWASILFRTVAVYSRHGPAAVPLAVASWTLWAQSAAGMEVFHSLLGVVRAPVLTTFVQVAGRCTVLWAYIRPFPQVAQDPAYTSMVVAWSIAEVIRYSYFVFHLSDMLPRALVWLRYSMFFVLYPVGILGEIRLVLLATEFWWLHSQVVPYITYAALTLYVPGE</sequence>
<dbReference type="PANTHER" id="PTHR11035">
    <property type="entry name" value="VERY-LONG-CHAIN (3R)-3-HYDROXYACYL-COA DEHYDRATASE"/>
    <property type="match status" value="1"/>
</dbReference>
<dbReference type="GO" id="GO:0008270">
    <property type="term" value="F:zinc ion binding"/>
    <property type="evidence" value="ECO:0007669"/>
    <property type="project" value="InterPro"/>
</dbReference>
<evidence type="ECO:0000256" key="3">
    <source>
        <dbReference type="ARBA" id="ARBA00007811"/>
    </source>
</evidence>
<comment type="subcellular location">
    <subcellularLocation>
        <location evidence="15">Endoplasmic reticulum membrane</location>
        <topology evidence="15">Multi-pass membrane protein</topology>
    </subcellularLocation>
    <subcellularLocation>
        <location evidence="1">Membrane</location>
        <topology evidence="1">Multi-pass membrane protein</topology>
    </subcellularLocation>
</comment>
<dbReference type="InterPro" id="IPR001138">
    <property type="entry name" value="Zn2Cys6_DnaBD"/>
</dbReference>
<dbReference type="Gene3D" id="4.10.240.10">
    <property type="entry name" value="Zn(2)-C6 fungal-type DNA-binding domain"/>
    <property type="match status" value="1"/>
</dbReference>
<evidence type="ECO:0000256" key="1">
    <source>
        <dbReference type="ARBA" id="ARBA00004141"/>
    </source>
</evidence>
<feature type="region of interest" description="Disordered" evidence="16">
    <location>
        <begin position="698"/>
        <end position="720"/>
    </location>
</feature>
<feature type="transmembrane region" description="Helical" evidence="15">
    <location>
        <begin position="908"/>
        <end position="930"/>
    </location>
</feature>
<reference evidence="18 19" key="1">
    <citation type="submission" date="2015-05" db="EMBL/GenBank/DDBJ databases">
        <authorList>
            <person name="Wang D.B."/>
            <person name="Wang M."/>
        </authorList>
    </citation>
    <scope>NUCLEOTIDE SEQUENCE [LARGE SCALE GENOMIC DNA]</scope>
    <source>
        <strain evidence="18">VL1</strain>
    </source>
</reference>
<dbReference type="EC" id="4.2.1.134" evidence="4 15"/>
<dbReference type="STRING" id="100787.A0A0G4N6L2"/>
<dbReference type="PROSITE" id="PS50048">
    <property type="entry name" value="ZN2_CY6_FUNGAL_2"/>
    <property type="match status" value="1"/>
</dbReference>
<evidence type="ECO:0000256" key="5">
    <source>
        <dbReference type="ARBA" id="ARBA00022516"/>
    </source>
</evidence>
<dbReference type="GO" id="GO:0030497">
    <property type="term" value="P:fatty acid elongation"/>
    <property type="evidence" value="ECO:0007669"/>
    <property type="project" value="TreeGrafter"/>
</dbReference>
<comment type="function">
    <text evidence="15">Catalyzes the third of the four reactions of the long-chain fatty acids elongation cycle. This endoplasmic reticulum-bound enzymatic process, allows the addition of two carbons to the chain of long- and very long-chain fatty acids/VLCFAs per cycle. This enzyme catalyzes the dehydration of the 3-hydroxyacyl-CoA intermediate into trans-2,3-enoyl-CoA, within each cycle of fatty acid elongation. Thereby, it participates to the production of VLCFAs of different chain lengths that are involved in multiple biological processes as precursors of membrane lipids and lipid mediators.</text>
</comment>
<evidence type="ECO:0000256" key="6">
    <source>
        <dbReference type="ARBA" id="ARBA00022692"/>
    </source>
</evidence>
<comment type="pathway">
    <text evidence="2 15">Lipid metabolism; fatty acid biosynthesis.</text>
</comment>
<dbReference type="CDD" id="cd00067">
    <property type="entry name" value="GAL4"/>
    <property type="match status" value="1"/>
</dbReference>
<keyword evidence="7 15" id="KW-0276">Fatty acid metabolism</keyword>
<dbReference type="GO" id="GO:0000981">
    <property type="term" value="F:DNA-binding transcription factor activity, RNA polymerase II-specific"/>
    <property type="evidence" value="ECO:0007669"/>
    <property type="project" value="InterPro"/>
</dbReference>
<dbReference type="GO" id="GO:0005789">
    <property type="term" value="C:endoplasmic reticulum membrane"/>
    <property type="evidence" value="ECO:0007669"/>
    <property type="project" value="UniProtKB-SubCell"/>
</dbReference>
<evidence type="ECO:0000256" key="15">
    <source>
        <dbReference type="RuleBase" id="RU363109"/>
    </source>
</evidence>
<dbReference type="PANTHER" id="PTHR11035:SF3">
    <property type="entry name" value="VERY-LONG-CHAIN (3R)-3-HYDROXYACYL-COA DEHYDRATASE"/>
    <property type="match status" value="1"/>
</dbReference>
<evidence type="ECO:0000313" key="19">
    <source>
        <dbReference type="Proteomes" id="UP000044602"/>
    </source>
</evidence>
<dbReference type="AlphaFoldDB" id="A0A0G4N6L2"/>
<organism evidence="18 19">
    <name type="scientific">Verticillium longisporum</name>
    <name type="common">Verticillium dahliae var. longisporum</name>
    <dbReference type="NCBI Taxonomy" id="100787"/>
    <lineage>
        <taxon>Eukaryota</taxon>
        <taxon>Fungi</taxon>
        <taxon>Dikarya</taxon>
        <taxon>Ascomycota</taxon>
        <taxon>Pezizomycotina</taxon>
        <taxon>Sordariomycetes</taxon>
        <taxon>Hypocreomycetidae</taxon>
        <taxon>Glomerellales</taxon>
        <taxon>Plectosphaerellaceae</taxon>
        <taxon>Verticillium</taxon>
    </lineage>
</organism>
<evidence type="ECO:0000256" key="10">
    <source>
        <dbReference type="ARBA" id="ARBA00023136"/>
    </source>
</evidence>
<keyword evidence="8 15" id="KW-1133">Transmembrane helix</keyword>
<keyword evidence="19" id="KW-1185">Reference proteome</keyword>
<evidence type="ECO:0000256" key="4">
    <source>
        <dbReference type="ARBA" id="ARBA00013122"/>
    </source>
</evidence>
<keyword evidence="12 15" id="KW-0456">Lyase</keyword>
<comment type="similarity">
    <text evidence="3 15">Belongs to the very long-chain fatty acids dehydratase HACD family.</text>
</comment>
<keyword evidence="11 15" id="KW-0275">Fatty acid biosynthesis</keyword>
<evidence type="ECO:0000259" key="17">
    <source>
        <dbReference type="PROSITE" id="PS50048"/>
    </source>
</evidence>
<dbReference type="UniPathway" id="UPA00094"/>
<dbReference type="EMBL" id="CVQH01027194">
    <property type="protein sequence ID" value="CRK41920.1"/>
    <property type="molecule type" value="Genomic_DNA"/>
</dbReference>
<gene>
    <name evidence="18" type="ORF">BN1708_008590</name>
</gene>
<protein>
    <recommendedName>
        <fullName evidence="4 15">Very-long-chain (3R)-3-hydroxyacyl-CoA dehydratase</fullName>
        <ecNumber evidence="4 15">4.2.1.134</ecNumber>
    </recommendedName>
</protein>
<proteinExistence type="inferred from homology"/>
<keyword evidence="15" id="KW-0256">Endoplasmic reticulum</keyword>
<evidence type="ECO:0000313" key="18">
    <source>
        <dbReference type="EMBL" id="CRK41920.1"/>
    </source>
</evidence>
<dbReference type="GO" id="GO:0102158">
    <property type="term" value="F:very-long-chain (3R)-3-hydroxyacyl-CoA dehydratase activity"/>
    <property type="evidence" value="ECO:0007669"/>
    <property type="project" value="UniProtKB-EC"/>
</dbReference>
<evidence type="ECO:0000256" key="8">
    <source>
        <dbReference type="ARBA" id="ARBA00022989"/>
    </source>
</evidence>
<accession>A0A0G4N6L2</accession>
<comment type="caution">
    <text evidence="15">Lacks conserved residue(s) required for the propagation of feature annotation.</text>
</comment>
<dbReference type="Pfam" id="PF04387">
    <property type="entry name" value="PTPLA"/>
    <property type="match status" value="1"/>
</dbReference>
<feature type="transmembrane region" description="Helical" evidence="15">
    <location>
        <begin position="936"/>
        <end position="955"/>
    </location>
</feature>
<keyword evidence="9 15" id="KW-0443">Lipid metabolism</keyword>
<evidence type="ECO:0000256" key="9">
    <source>
        <dbReference type="ARBA" id="ARBA00023098"/>
    </source>
</evidence>
<feature type="domain" description="Zn(2)-C6 fungal-type" evidence="17">
    <location>
        <begin position="16"/>
        <end position="47"/>
    </location>
</feature>
<dbReference type="InterPro" id="IPR007482">
    <property type="entry name" value="Tyr_Pase-like_PTPLA"/>
</dbReference>
<evidence type="ECO:0000256" key="7">
    <source>
        <dbReference type="ARBA" id="ARBA00022832"/>
    </source>
</evidence>
<dbReference type="GO" id="GO:0042761">
    <property type="term" value="P:very long-chain fatty acid biosynthetic process"/>
    <property type="evidence" value="ECO:0007669"/>
    <property type="project" value="TreeGrafter"/>
</dbReference>
<comment type="catalytic activity">
    <reaction evidence="14 15">
        <text>a very-long-chain (3R)-3-hydroxyacyl-CoA = a very-long-chain (2E)-enoyl-CoA + H2O</text>
        <dbReference type="Rhea" id="RHEA:45812"/>
        <dbReference type="ChEBI" id="CHEBI:15377"/>
        <dbReference type="ChEBI" id="CHEBI:83728"/>
        <dbReference type="ChEBI" id="CHEBI:85440"/>
        <dbReference type="EC" id="4.2.1.134"/>
    </reaction>
</comment>
<dbReference type="InterPro" id="IPR036864">
    <property type="entry name" value="Zn2-C6_fun-type_DNA-bd_sf"/>
</dbReference>
<evidence type="ECO:0000256" key="13">
    <source>
        <dbReference type="ARBA" id="ARBA00023242"/>
    </source>
</evidence>
<dbReference type="SMART" id="SM00066">
    <property type="entry name" value="GAL4"/>
    <property type="match status" value="1"/>
</dbReference>
<keyword evidence="10 15" id="KW-0472">Membrane</keyword>
<keyword evidence="5 15" id="KW-0444">Lipid biosynthesis</keyword>